<dbReference type="RefSeq" id="WP_264544224.1">
    <property type="nucleotide sequence ID" value="NZ_BAABIP010000007.1"/>
</dbReference>
<proteinExistence type="predicted"/>
<comment type="caution">
    <text evidence="2">The sequence shown here is derived from an EMBL/GenBank/DDBJ whole genome shotgun (WGS) entry which is preliminary data.</text>
</comment>
<protein>
    <submittedName>
        <fullName evidence="2">Uncharacterized protein</fullName>
    </submittedName>
</protein>
<reference evidence="3" key="1">
    <citation type="journal article" date="2019" name="Int. J. Syst. Evol. Microbiol.">
        <title>The Global Catalogue of Microorganisms (GCM) 10K type strain sequencing project: providing services to taxonomists for standard genome sequencing and annotation.</title>
        <authorList>
            <consortium name="The Broad Institute Genomics Platform"/>
            <consortium name="The Broad Institute Genome Sequencing Center for Infectious Disease"/>
            <person name="Wu L."/>
            <person name="Ma J."/>
        </authorList>
    </citation>
    <scope>NUCLEOTIDE SEQUENCE [LARGE SCALE GENOMIC DNA]</scope>
    <source>
        <strain evidence="3">JCM 18198</strain>
    </source>
</reference>
<organism evidence="2 3">
    <name type="scientific">Flavobacterium hankyongi</name>
    <dbReference type="NCBI Taxonomy" id="1176532"/>
    <lineage>
        <taxon>Bacteria</taxon>
        <taxon>Pseudomonadati</taxon>
        <taxon>Bacteroidota</taxon>
        <taxon>Flavobacteriia</taxon>
        <taxon>Flavobacteriales</taxon>
        <taxon>Flavobacteriaceae</taxon>
        <taxon>Flavobacterium</taxon>
    </lineage>
</organism>
<dbReference type="EMBL" id="BAABIP010000007">
    <property type="protein sequence ID" value="GAA4760030.1"/>
    <property type="molecule type" value="Genomic_DNA"/>
</dbReference>
<evidence type="ECO:0000313" key="3">
    <source>
        <dbReference type="Proteomes" id="UP001500141"/>
    </source>
</evidence>
<name>A0ABP8ZMD0_9FLAO</name>
<gene>
    <name evidence="2" type="ORF">GCM10023230_05950</name>
</gene>
<dbReference type="Proteomes" id="UP001500141">
    <property type="component" value="Unassembled WGS sequence"/>
</dbReference>
<evidence type="ECO:0000313" key="2">
    <source>
        <dbReference type="EMBL" id="GAA4760030.1"/>
    </source>
</evidence>
<accession>A0ABP8ZMD0</accession>
<evidence type="ECO:0000256" key="1">
    <source>
        <dbReference type="SAM" id="MobiDB-lite"/>
    </source>
</evidence>
<sequence length="285" mass="32790">MSLRISSTFLKLASIVLLSTTTTFAVKYFKAKKENLQLKESIKLDKETYINDLKEIFKRYDNQVLKNTELSGSKKEEVSLDVVKVEKKKASLPKRSSKIIYSEKNASKKEIDSFQNLIKEKEEENASIHNEMDRLSQKNTELENKNRENEKNVSKTRNLTATNVIANGVKIVSNNIIETKRFSATEQIKVCFTLLENKSAIQGYKDIYLQIINPKKRVVTNNGEFVEFDNQLLRYSAKTNVFYENEELDVCVFIDPNKKDLLPGDYEINIYSGINLIGNTVFSLK</sequence>
<keyword evidence="3" id="KW-1185">Reference proteome</keyword>
<feature type="region of interest" description="Disordered" evidence="1">
    <location>
        <begin position="125"/>
        <end position="153"/>
    </location>
</feature>